<organism evidence="1 2">
    <name type="scientific">Actinoplanes ianthinogenes</name>
    <dbReference type="NCBI Taxonomy" id="122358"/>
    <lineage>
        <taxon>Bacteria</taxon>
        <taxon>Bacillati</taxon>
        <taxon>Actinomycetota</taxon>
        <taxon>Actinomycetes</taxon>
        <taxon>Micromonosporales</taxon>
        <taxon>Micromonosporaceae</taxon>
        <taxon>Actinoplanes</taxon>
    </lineage>
</organism>
<name>A0ABN6CK00_9ACTN</name>
<keyword evidence="2" id="KW-1185">Reference proteome</keyword>
<evidence type="ECO:0000313" key="2">
    <source>
        <dbReference type="Proteomes" id="UP000676967"/>
    </source>
</evidence>
<reference evidence="1 2" key="1">
    <citation type="submission" date="2020-08" db="EMBL/GenBank/DDBJ databases">
        <title>Whole genome shotgun sequence of Actinoplanes ianthinogenes NBRC 13996.</title>
        <authorList>
            <person name="Komaki H."/>
            <person name="Tamura T."/>
        </authorList>
    </citation>
    <scope>NUCLEOTIDE SEQUENCE [LARGE SCALE GENOMIC DNA]</scope>
    <source>
        <strain evidence="1 2">NBRC 13996</strain>
    </source>
</reference>
<protein>
    <submittedName>
        <fullName evidence="1">Uncharacterized protein</fullName>
    </submittedName>
</protein>
<dbReference type="Proteomes" id="UP000676967">
    <property type="component" value="Chromosome"/>
</dbReference>
<dbReference type="EMBL" id="AP023356">
    <property type="protein sequence ID" value="BCJ45318.1"/>
    <property type="molecule type" value="Genomic_DNA"/>
</dbReference>
<sequence>MGAAVSVAASAKRALVGNGNPLGALLPGVIVAYSAPRDLPREVVYGGQVVGPVELLSMAGGGRVKRREDLSLLLHVRVYQPGQETAETAEARAVEIGDVICIYIATNTKLTGDIEDLRLAHVTGMDLDSWTDDDGAGSILTISVGLMSNLN</sequence>
<evidence type="ECO:0000313" key="1">
    <source>
        <dbReference type="EMBL" id="BCJ45318.1"/>
    </source>
</evidence>
<accession>A0ABN6CK00</accession>
<gene>
    <name evidence="1" type="ORF">Aiant_59750</name>
</gene>
<proteinExistence type="predicted"/>